<accession>A0AAU8JSN5</accession>
<dbReference type="KEGG" id="kcm:ABWK59_10605"/>
<feature type="transmembrane region" description="Helical" evidence="1">
    <location>
        <begin position="36"/>
        <end position="56"/>
    </location>
</feature>
<protein>
    <submittedName>
        <fullName evidence="2">Uncharacterized protein</fullName>
    </submittedName>
</protein>
<dbReference type="AlphaFoldDB" id="A0AAU8JSN5"/>
<gene>
    <name evidence="2" type="ORF">ABWK59_10605</name>
</gene>
<sequence length="226" mass="22810">MNDSPATRTLRAAVFAALTVPLAALGQVLVSGRPLPLGVLLLAGAGVFALGLALAGTQRRLRTVTAALLGVQLALGALLPLAQTACTPPAALPAGGAPGFEPLFCRGGPVGGFLLGHATTGASPVPAAVVLFLAAQLAAVLAAALWLHRADAALTGLRRSLTALRDLVREFLPAALGRLLLLALTRLAPGPPVRAPLPETSRVRPRSRRLAGPLVRRGPPVLAAAA</sequence>
<evidence type="ECO:0000313" key="2">
    <source>
        <dbReference type="EMBL" id="XCM79346.1"/>
    </source>
</evidence>
<feature type="transmembrane region" description="Helical" evidence="1">
    <location>
        <begin position="125"/>
        <end position="147"/>
    </location>
</feature>
<keyword evidence="1" id="KW-0472">Membrane</keyword>
<dbReference type="RefSeq" id="WP_354639928.1">
    <property type="nucleotide sequence ID" value="NZ_CP159872.1"/>
</dbReference>
<keyword evidence="1" id="KW-0812">Transmembrane</keyword>
<name>A0AAU8JSN5_9ACTN</name>
<keyword evidence="1" id="KW-1133">Transmembrane helix</keyword>
<feature type="transmembrane region" description="Helical" evidence="1">
    <location>
        <begin position="12"/>
        <end position="30"/>
    </location>
</feature>
<dbReference type="EMBL" id="CP159872">
    <property type="protein sequence ID" value="XCM79346.1"/>
    <property type="molecule type" value="Genomic_DNA"/>
</dbReference>
<proteinExistence type="predicted"/>
<organism evidence="2">
    <name type="scientific">Kitasatospora camelliae</name>
    <dbReference type="NCBI Taxonomy" id="3156397"/>
    <lineage>
        <taxon>Bacteria</taxon>
        <taxon>Bacillati</taxon>
        <taxon>Actinomycetota</taxon>
        <taxon>Actinomycetes</taxon>
        <taxon>Kitasatosporales</taxon>
        <taxon>Streptomycetaceae</taxon>
        <taxon>Kitasatospora</taxon>
    </lineage>
</organism>
<reference evidence="2" key="1">
    <citation type="submission" date="2024-06" db="EMBL/GenBank/DDBJ databases">
        <title>The genome sequences of Kitasatospora sp. strain HUAS MG31.</title>
        <authorList>
            <person name="Mo P."/>
        </authorList>
    </citation>
    <scope>NUCLEOTIDE SEQUENCE</scope>
    <source>
        <strain evidence="2">HUAS MG31</strain>
    </source>
</reference>
<evidence type="ECO:0000256" key="1">
    <source>
        <dbReference type="SAM" id="Phobius"/>
    </source>
</evidence>
<feature type="transmembrane region" description="Helical" evidence="1">
    <location>
        <begin position="63"/>
        <end position="82"/>
    </location>
</feature>